<dbReference type="AlphaFoldDB" id="A0AAW7JZC1"/>
<dbReference type="RefSeq" id="WP_289818093.1">
    <property type="nucleotide sequence ID" value="NZ_JAUEHU010000012.1"/>
</dbReference>
<dbReference type="Proteomes" id="UP001167864">
    <property type="component" value="Unassembled WGS sequence"/>
</dbReference>
<name>A0AAW7JZC1_9GAMM</name>
<gene>
    <name evidence="2" type="ORF">QVN42_13460</name>
</gene>
<keyword evidence="1" id="KW-0812">Transmembrane</keyword>
<protein>
    <submittedName>
        <fullName evidence="2">Uncharacterized protein</fullName>
    </submittedName>
</protein>
<comment type="caution">
    <text evidence="2">The sequence shown here is derived from an EMBL/GenBank/DDBJ whole genome shotgun (WGS) entry which is preliminary data.</text>
</comment>
<feature type="transmembrane region" description="Helical" evidence="1">
    <location>
        <begin position="6"/>
        <end position="27"/>
    </location>
</feature>
<reference evidence="2" key="1">
    <citation type="submission" date="2023-06" db="EMBL/GenBank/DDBJ databases">
        <authorList>
            <person name="Polev D.E."/>
            <person name="Saitova A.T."/>
            <person name="Bogumilchik E.A."/>
            <person name="Kokorina G.I."/>
            <person name="Voskresenskaia E.A."/>
        </authorList>
    </citation>
    <scope>NUCLEOTIDE SEQUENCE</scope>
    <source>
        <strain evidence="2">2145 StPb PI</strain>
    </source>
</reference>
<sequence length="85" mass="9178">MENLGALQIIIGIGSLIAITPFVMRFIPAIFHFLICKIQPIQKVTIQHKHDGEIIKSITIDLKSSTPLVTQIALAAKKSGGTNNG</sequence>
<keyword evidence="1" id="KW-0472">Membrane</keyword>
<evidence type="ECO:0000313" key="3">
    <source>
        <dbReference type="Proteomes" id="UP001167864"/>
    </source>
</evidence>
<proteinExistence type="predicted"/>
<organism evidence="2 3">
    <name type="scientific">Yersinia nurmii</name>
    <dbReference type="NCBI Taxonomy" id="685706"/>
    <lineage>
        <taxon>Bacteria</taxon>
        <taxon>Pseudomonadati</taxon>
        <taxon>Pseudomonadota</taxon>
        <taxon>Gammaproteobacteria</taxon>
        <taxon>Enterobacterales</taxon>
        <taxon>Yersiniaceae</taxon>
        <taxon>Yersinia</taxon>
    </lineage>
</organism>
<evidence type="ECO:0000313" key="2">
    <source>
        <dbReference type="EMBL" id="MDN0088372.1"/>
    </source>
</evidence>
<evidence type="ECO:0000256" key="1">
    <source>
        <dbReference type="SAM" id="Phobius"/>
    </source>
</evidence>
<accession>A0AAW7JZC1</accession>
<keyword evidence="1" id="KW-1133">Transmembrane helix</keyword>
<dbReference type="EMBL" id="JAUEHU010000012">
    <property type="protein sequence ID" value="MDN0088372.1"/>
    <property type="molecule type" value="Genomic_DNA"/>
</dbReference>